<dbReference type="EMBL" id="BORB01000007">
    <property type="protein sequence ID" value="GIN56814.1"/>
    <property type="molecule type" value="Genomic_DNA"/>
</dbReference>
<accession>A0ABQ4KI56</accession>
<comment type="caution">
    <text evidence="1">The sequence shown here is derived from an EMBL/GenBank/DDBJ whole genome shotgun (WGS) entry which is preliminary data.</text>
</comment>
<reference evidence="1 2" key="1">
    <citation type="submission" date="2021-03" db="EMBL/GenBank/DDBJ databases">
        <title>Antimicrobial resistance genes in bacteria isolated from Japanese honey, and their potential for conferring macrolide and lincosamide resistance in the American foulbrood pathogen Paenibacillus larvae.</title>
        <authorList>
            <person name="Okamoto M."/>
            <person name="Kumagai M."/>
            <person name="Kanamori H."/>
            <person name="Takamatsu D."/>
        </authorList>
    </citation>
    <scope>NUCLEOTIDE SEQUENCE [LARGE SCALE GENOMIC DNA]</scope>
    <source>
        <strain evidence="1 2">J8TS2</strain>
    </source>
</reference>
<organism evidence="1 2">
    <name type="scientific">Lederbergia ruris</name>
    <dbReference type="NCBI Taxonomy" id="217495"/>
    <lineage>
        <taxon>Bacteria</taxon>
        <taxon>Bacillati</taxon>
        <taxon>Bacillota</taxon>
        <taxon>Bacilli</taxon>
        <taxon>Bacillales</taxon>
        <taxon>Bacillaceae</taxon>
        <taxon>Lederbergia</taxon>
    </lineage>
</organism>
<gene>
    <name evidence="1" type="ORF">J8TS2_11330</name>
</gene>
<protein>
    <recommendedName>
        <fullName evidence="3">Lipoprotein</fullName>
    </recommendedName>
</protein>
<sequence length="60" mass="7043">MVLLNLNVKRTGERRLFYKKTTCSCFYFYCLFIIGCSNKTNKEGGEAHDFGNLIRKRNVM</sequence>
<dbReference type="Proteomes" id="UP000679950">
    <property type="component" value="Unassembled WGS sequence"/>
</dbReference>
<evidence type="ECO:0008006" key="3">
    <source>
        <dbReference type="Google" id="ProtNLM"/>
    </source>
</evidence>
<name>A0ABQ4KI56_9BACI</name>
<keyword evidence="2" id="KW-1185">Reference proteome</keyword>
<proteinExistence type="predicted"/>
<evidence type="ECO:0000313" key="2">
    <source>
        <dbReference type="Proteomes" id="UP000679950"/>
    </source>
</evidence>
<evidence type="ECO:0000313" key="1">
    <source>
        <dbReference type="EMBL" id="GIN56814.1"/>
    </source>
</evidence>